<dbReference type="Pfam" id="PF00892">
    <property type="entry name" value="EamA"/>
    <property type="match status" value="1"/>
</dbReference>
<reference evidence="3 4" key="1">
    <citation type="submission" date="2020-05" db="EMBL/GenBank/DDBJ databases">
        <title>Erythrobacter mangrovi sp. nov., isolated from rhizosphere soil of mangrove plant (Kandelia candel).</title>
        <authorList>
            <person name="Ye Y.H."/>
        </authorList>
    </citation>
    <scope>NUCLEOTIDE SEQUENCE [LARGE SCALE GENOMIC DNA]</scope>
    <source>
        <strain evidence="3 4">EB310</strain>
    </source>
</reference>
<feature type="transmembrane region" description="Helical" evidence="1">
    <location>
        <begin position="158"/>
        <end position="177"/>
    </location>
</feature>
<protein>
    <submittedName>
        <fullName evidence="3">DMT family transporter</fullName>
    </submittedName>
</protein>
<evidence type="ECO:0000313" key="4">
    <source>
        <dbReference type="Proteomes" id="UP000504693"/>
    </source>
</evidence>
<keyword evidence="1" id="KW-0812">Transmembrane</keyword>
<dbReference type="SUPFAM" id="SSF103481">
    <property type="entry name" value="Multidrug resistance efflux transporter EmrE"/>
    <property type="match status" value="2"/>
</dbReference>
<keyword evidence="1" id="KW-1133">Transmembrane helix</keyword>
<dbReference type="PANTHER" id="PTHR22911">
    <property type="entry name" value="ACYL-MALONYL CONDENSING ENZYME-RELATED"/>
    <property type="match status" value="1"/>
</dbReference>
<proteinExistence type="predicted"/>
<feature type="transmembrane region" description="Helical" evidence="1">
    <location>
        <begin position="103"/>
        <end position="123"/>
    </location>
</feature>
<feature type="domain" description="EamA" evidence="2">
    <location>
        <begin position="160"/>
        <end position="291"/>
    </location>
</feature>
<dbReference type="AlphaFoldDB" id="A0A7D3XCV4"/>
<feature type="transmembrane region" description="Helical" evidence="1">
    <location>
        <begin position="49"/>
        <end position="65"/>
    </location>
</feature>
<dbReference type="RefSeq" id="WP_173215120.1">
    <property type="nucleotide sequence ID" value="NZ_CP053921.1"/>
</dbReference>
<dbReference type="Proteomes" id="UP000504693">
    <property type="component" value="Chromosome"/>
</dbReference>
<dbReference type="GO" id="GO:0016020">
    <property type="term" value="C:membrane"/>
    <property type="evidence" value="ECO:0007669"/>
    <property type="project" value="InterPro"/>
</dbReference>
<feature type="transmembrane region" description="Helical" evidence="1">
    <location>
        <begin position="221"/>
        <end position="243"/>
    </location>
</feature>
<name>A0A7D3XCV4_9SPHN</name>
<evidence type="ECO:0000256" key="1">
    <source>
        <dbReference type="SAM" id="Phobius"/>
    </source>
</evidence>
<feature type="transmembrane region" description="Helical" evidence="1">
    <location>
        <begin position="250"/>
        <end position="270"/>
    </location>
</feature>
<gene>
    <name evidence="3" type="ORF">HQR01_12175</name>
</gene>
<dbReference type="PANTHER" id="PTHR22911:SF76">
    <property type="entry name" value="EAMA DOMAIN-CONTAINING PROTEIN"/>
    <property type="match status" value="1"/>
</dbReference>
<dbReference type="EMBL" id="CP053921">
    <property type="protein sequence ID" value="QKG72060.1"/>
    <property type="molecule type" value="Genomic_DNA"/>
</dbReference>
<keyword evidence="1" id="KW-0472">Membrane</keyword>
<accession>A0A7D3XCV4</accession>
<feature type="transmembrane region" description="Helical" evidence="1">
    <location>
        <begin position="135"/>
        <end position="152"/>
    </location>
</feature>
<feature type="transmembrane region" description="Helical" evidence="1">
    <location>
        <begin position="77"/>
        <end position="97"/>
    </location>
</feature>
<organism evidence="3 4">
    <name type="scientific">Erythrobacter mangrovi</name>
    <dbReference type="NCBI Taxonomy" id="2739433"/>
    <lineage>
        <taxon>Bacteria</taxon>
        <taxon>Pseudomonadati</taxon>
        <taxon>Pseudomonadota</taxon>
        <taxon>Alphaproteobacteria</taxon>
        <taxon>Sphingomonadales</taxon>
        <taxon>Erythrobacteraceae</taxon>
        <taxon>Erythrobacter/Porphyrobacter group</taxon>
        <taxon>Erythrobacter</taxon>
    </lineage>
</organism>
<keyword evidence="4" id="KW-1185">Reference proteome</keyword>
<feature type="transmembrane region" description="Helical" evidence="1">
    <location>
        <begin position="189"/>
        <end position="209"/>
    </location>
</feature>
<evidence type="ECO:0000313" key="3">
    <source>
        <dbReference type="EMBL" id="QKG72060.1"/>
    </source>
</evidence>
<feature type="transmembrane region" description="Helical" evidence="1">
    <location>
        <begin position="17"/>
        <end position="37"/>
    </location>
</feature>
<sequence>MGSATGAMDKNDFQPGAWHFAALLGGNAALAIGPWFVRLADTGPVSLGFWRLLLPLPILLLLARRESSGQRLDRRRAMWIAFAGIAFALDLVAWHIGIHLTRLGNSVLLANSGSLFLMIWGLFQLRRAPHANEAAAIVAALAGGAILLGRSFEISPETLVGDLLCLTAGAFYVLYLIPAQRARQGLGQWTVLSLVSIAGAPVLLAIALAAGEPVLPGAAGWLPVVAMATTGQLVGQALIVYSLRHFPPLIIGLALLTQPALAALVGWLAFRETLAPADFLGMGLVAAALLIAKLAEPRAAAPRRR</sequence>
<dbReference type="InterPro" id="IPR037185">
    <property type="entry name" value="EmrE-like"/>
</dbReference>
<evidence type="ECO:0000259" key="2">
    <source>
        <dbReference type="Pfam" id="PF00892"/>
    </source>
</evidence>
<dbReference type="InterPro" id="IPR000620">
    <property type="entry name" value="EamA_dom"/>
</dbReference>
<feature type="transmembrane region" description="Helical" evidence="1">
    <location>
        <begin position="276"/>
        <end position="295"/>
    </location>
</feature>
<dbReference type="KEGG" id="emv:HQR01_12175"/>